<evidence type="ECO:0000313" key="11">
    <source>
        <dbReference type="EMBL" id="GCB19435.1"/>
    </source>
</evidence>
<dbReference type="SMART" id="SM00906">
    <property type="entry name" value="Fungal_trans"/>
    <property type="match status" value="1"/>
</dbReference>
<keyword evidence="6 9" id="KW-0472">Membrane</keyword>
<evidence type="ECO:0000259" key="10">
    <source>
        <dbReference type="PROSITE" id="PS50850"/>
    </source>
</evidence>
<dbReference type="EMBL" id="BDHI01000002">
    <property type="protein sequence ID" value="GCB19435.1"/>
    <property type="molecule type" value="Genomic_DNA"/>
</dbReference>
<keyword evidence="11" id="KW-0762">Sugar transport</keyword>
<keyword evidence="3" id="KW-0813">Transport</keyword>
<evidence type="ECO:0000256" key="1">
    <source>
        <dbReference type="ARBA" id="ARBA00004141"/>
    </source>
</evidence>
<dbReference type="PROSITE" id="PS00216">
    <property type="entry name" value="SUGAR_TRANSPORT_1"/>
    <property type="match status" value="1"/>
</dbReference>
<evidence type="ECO:0000313" key="12">
    <source>
        <dbReference type="Proteomes" id="UP000286921"/>
    </source>
</evidence>
<dbReference type="GO" id="GO:0003677">
    <property type="term" value="F:DNA binding"/>
    <property type="evidence" value="ECO:0007669"/>
    <property type="project" value="InterPro"/>
</dbReference>
<feature type="transmembrane region" description="Helical" evidence="9">
    <location>
        <begin position="340"/>
        <end position="362"/>
    </location>
</feature>
<protein>
    <submittedName>
        <fullName evidence="11">Sugar transporter STL1</fullName>
    </submittedName>
</protein>
<dbReference type="InterPro" id="IPR036259">
    <property type="entry name" value="MFS_trans_sf"/>
</dbReference>
<dbReference type="InterPro" id="IPR050360">
    <property type="entry name" value="MFS_Sugar_Transporters"/>
</dbReference>
<proteinExistence type="inferred from homology"/>
<dbReference type="AlphaFoldDB" id="A0A401KJQ9"/>
<dbReference type="Pfam" id="PF04082">
    <property type="entry name" value="Fungal_trans"/>
    <property type="match status" value="1"/>
</dbReference>
<keyword evidence="7" id="KW-0539">Nucleus</keyword>
<dbReference type="PANTHER" id="PTHR48022">
    <property type="entry name" value="PLASTIDIC GLUCOSE TRANSPORTER 4"/>
    <property type="match status" value="1"/>
</dbReference>
<dbReference type="CDD" id="cd12148">
    <property type="entry name" value="fungal_TF_MHR"/>
    <property type="match status" value="1"/>
</dbReference>
<feature type="transmembrane region" description="Helical" evidence="9">
    <location>
        <begin position="417"/>
        <end position="434"/>
    </location>
</feature>
<dbReference type="Gene3D" id="1.20.1250.20">
    <property type="entry name" value="MFS general substrate transporter like domains"/>
    <property type="match status" value="1"/>
</dbReference>
<reference evidence="11 12" key="1">
    <citation type="submission" date="2016-09" db="EMBL/GenBank/DDBJ databases">
        <title>Aspergillus awamori IFM 58123T.</title>
        <authorList>
            <person name="Kusuya Y."/>
            <person name="Shimizu M."/>
            <person name="Takahashi H."/>
            <person name="Yaguchi T."/>
        </authorList>
    </citation>
    <scope>NUCLEOTIDE SEQUENCE [LARGE SCALE GENOMIC DNA]</scope>
    <source>
        <strain evidence="11 12">IFM 58123</strain>
    </source>
</reference>
<feature type="transmembrane region" description="Helical" evidence="9">
    <location>
        <begin position="313"/>
        <end position="333"/>
    </location>
</feature>
<name>A0A401KJQ9_ASPAW</name>
<dbReference type="Proteomes" id="UP000286921">
    <property type="component" value="Unassembled WGS sequence"/>
</dbReference>
<dbReference type="PRINTS" id="PR00171">
    <property type="entry name" value="SUGRTRNSPORT"/>
</dbReference>
<feature type="compositionally biased region" description="Polar residues" evidence="8">
    <location>
        <begin position="877"/>
        <end position="893"/>
    </location>
</feature>
<evidence type="ECO:0000256" key="4">
    <source>
        <dbReference type="ARBA" id="ARBA00022692"/>
    </source>
</evidence>
<dbReference type="Pfam" id="PF00083">
    <property type="entry name" value="Sugar_tr"/>
    <property type="match status" value="1"/>
</dbReference>
<keyword evidence="12" id="KW-1185">Reference proteome</keyword>
<dbReference type="GO" id="GO:0005351">
    <property type="term" value="F:carbohydrate:proton symporter activity"/>
    <property type="evidence" value="ECO:0007669"/>
    <property type="project" value="TreeGrafter"/>
</dbReference>
<feature type="transmembrane region" description="Helical" evidence="9">
    <location>
        <begin position="61"/>
        <end position="82"/>
    </location>
</feature>
<keyword evidence="4 9" id="KW-0812">Transmembrane</keyword>
<evidence type="ECO:0000256" key="7">
    <source>
        <dbReference type="ARBA" id="ARBA00023242"/>
    </source>
</evidence>
<comment type="caution">
    <text evidence="11">The sequence shown here is derived from an EMBL/GenBank/DDBJ whole genome shotgun (WGS) entry which is preliminary data.</text>
</comment>
<sequence length="932" mass="103179">MALHGRALSLAQLILVVCPAFFLFGYNQAGVGGLVSVESWTKTFSEIDTIHTVGAVKSHNLTVQGVVISTFTLGALIGALSCSFIGDILGRRRVIFAGSLATLVGEVLCCSSFGLAQLIVGRLIIGVGIGMLSGTVPVWQSECSSAQSRGKHIVLDGVFISAGYAITSWVNLGFYQIKSGSVAWRVPLAIPGLVSLIPMFSIFFLPESPRWLVQKGRLEQARATLVSLSGASAASEDVSGDIAAIQLTLENHSRGLSIMDIWRPNDEKLLYRFSLCILLQFYQRMSEVRNLISVYAPIIFEENLQMSSIMSKILAAATLSWKFLSCFVAFYCIDRYGRRMVFIVSGTGMSLCMLALAITTSFPHANKPASVMSALFIFLFNFFIPIGFLGANFLYCTEVAPLRLRVAMASISTANHWLWNFVVTMITPVAINSIGYQYYIVYAVMGACIPISVYFLYPETMGWKLEDLDMLFKRGLSIRGTVRSSFRSPDCDAEGRIPIEKAWQNRSPTECNSYYLNALECSRLTTASENEGLAGLQSLLLTCLYLQLTRKHEEWIQTAGQAVRLAQSLGLHRHSRRFRFCAGEMELRKRMWWCVYAVDVACSVVHGLPKLIQDDDVDTDLPIDTDLDDVTASDIPLPLPGETTSMATFILYVKLLRLFSSCLKSLYTTTKRRNGVAKITALDHELSVWHHSVVRFQGSGMKENDDALPDTLHINSSDQSFETLFLHFLGNVAVVLIHQPALTFDPKHPQFMKSLSRCVRAALNILGLLESSHAGQRLHCLFPNKSSIVFQSTLLCFYHQWMCTLFSLTPSHNLNPLMGRIVDTALKLLDKHKAELVAPDTGPNTCIDIETISAAEDLVRLFSRCLDNARNASVSIERTSSMAQNSLPTSSFPPQADLGGHEPANFESESPMATIPLDFGIWDHDILDFDWP</sequence>
<dbReference type="NCBIfam" id="TIGR00879">
    <property type="entry name" value="SP"/>
    <property type="match status" value="1"/>
</dbReference>
<evidence type="ECO:0000256" key="3">
    <source>
        <dbReference type="ARBA" id="ARBA00022448"/>
    </source>
</evidence>
<comment type="subcellular location">
    <subcellularLocation>
        <location evidence="1">Membrane</location>
        <topology evidence="1">Multi-pass membrane protein</topology>
    </subcellularLocation>
</comment>
<dbReference type="PANTHER" id="PTHR48022:SF45">
    <property type="entry name" value="MAJOR FACILITATOR SUPERFAMILY (MFS) PROFILE DOMAIN-CONTAINING PROTEIN-RELATED"/>
    <property type="match status" value="1"/>
</dbReference>
<evidence type="ECO:0000256" key="2">
    <source>
        <dbReference type="ARBA" id="ARBA00010992"/>
    </source>
</evidence>
<organism evidence="11 12">
    <name type="scientific">Aspergillus awamori</name>
    <name type="common">Black koji mold</name>
    <dbReference type="NCBI Taxonomy" id="105351"/>
    <lineage>
        <taxon>Eukaryota</taxon>
        <taxon>Fungi</taxon>
        <taxon>Dikarya</taxon>
        <taxon>Ascomycota</taxon>
        <taxon>Pezizomycotina</taxon>
        <taxon>Eurotiomycetes</taxon>
        <taxon>Eurotiomycetidae</taxon>
        <taxon>Eurotiales</taxon>
        <taxon>Aspergillaceae</taxon>
        <taxon>Aspergillus</taxon>
    </lineage>
</organism>
<feature type="domain" description="Major facilitator superfamily (MFS) profile" evidence="10">
    <location>
        <begin position="13"/>
        <end position="461"/>
    </location>
</feature>
<evidence type="ECO:0000256" key="5">
    <source>
        <dbReference type="ARBA" id="ARBA00022989"/>
    </source>
</evidence>
<dbReference type="InterPro" id="IPR005828">
    <property type="entry name" value="MFS_sugar_transport-like"/>
</dbReference>
<feature type="transmembrane region" description="Helical" evidence="9">
    <location>
        <begin position="7"/>
        <end position="26"/>
    </location>
</feature>
<feature type="region of interest" description="Disordered" evidence="8">
    <location>
        <begin position="877"/>
        <end position="909"/>
    </location>
</feature>
<evidence type="ECO:0000256" key="9">
    <source>
        <dbReference type="SAM" id="Phobius"/>
    </source>
</evidence>
<dbReference type="SUPFAM" id="SSF103473">
    <property type="entry name" value="MFS general substrate transporter"/>
    <property type="match status" value="1"/>
</dbReference>
<keyword evidence="5 9" id="KW-1133">Transmembrane helix</keyword>
<accession>A0A401KJQ9</accession>
<dbReference type="InterPro" id="IPR003663">
    <property type="entry name" value="Sugar/inositol_transpt"/>
</dbReference>
<dbReference type="GO" id="GO:0006351">
    <property type="term" value="P:DNA-templated transcription"/>
    <property type="evidence" value="ECO:0007669"/>
    <property type="project" value="InterPro"/>
</dbReference>
<feature type="transmembrane region" description="Helical" evidence="9">
    <location>
        <begin position="184"/>
        <end position="205"/>
    </location>
</feature>
<dbReference type="GO" id="GO:0008270">
    <property type="term" value="F:zinc ion binding"/>
    <property type="evidence" value="ECO:0007669"/>
    <property type="project" value="InterPro"/>
</dbReference>
<dbReference type="InterPro" id="IPR007219">
    <property type="entry name" value="XnlR_reg_dom"/>
</dbReference>
<feature type="transmembrane region" description="Helical" evidence="9">
    <location>
        <begin position="374"/>
        <end position="396"/>
    </location>
</feature>
<feature type="transmembrane region" description="Helical" evidence="9">
    <location>
        <begin position="122"/>
        <end position="141"/>
    </location>
</feature>
<dbReference type="PROSITE" id="PS50850">
    <property type="entry name" value="MFS"/>
    <property type="match status" value="1"/>
</dbReference>
<evidence type="ECO:0000256" key="8">
    <source>
        <dbReference type="SAM" id="MobiDB-lite"/>
    </source>
</evidence>
<feature type="transmembrane region" description="Helical" evidence="9">
    <location>
        <begin position="153"/>
        <end position="172"/>
    </location>
</feature>
<dbReference type="InterPro" id="IPR020846">
    <property type="entry name" value="MFS_dom"/>
</dbReference>
<gene>
    <name evidence="11" type="ORF">AAWM_02320</name>
</gene>
<comment type="similarity">
    <text evidence="2">Belongs to the major facilitator superfamily. Sugar transporter (TC 2.A.1.1) family.</text>
</comment>
<dbReference type="InterPro" id="IPR005829">
    <property type="entry name" value="Sugar_transporter_CS"/>
</dbReference>
<evidence type="ECO:0000256" key="6">
    <source>
        <dbReference type="ARBA" id="ARBA00023136"/>
    </source>
</evidence>
<dbReference type="GO" id="GO:0016020">
    <property type="term" value="C:membrane"/>
    <property type="evidence" value="ECO:0007669"/>
    <property type="project" value="UniProtKB-SubCell"/>
</dbReference>